<reference evidence="2 3" key="1">
    <citation type="submission" date="2024-07" db="EMBL/GenBank/DDBJ databases">
        <title>Section-level genome sequencing and comparative genomics of Aspergillus sections Usti and Cavernicolus.</title>
        <authorList>
            <consortium name="Lawrence Berkeley National Laboratory"/>
            <person name="Nybo J.L."/>
            <person name="Vesth T.C."/>
            <person name="Theobald S."/>
            <person name="Frisvad J.C."/>
            <person name="Larsen T.O."/>
            <person name="Kjaerboelling I."/>
            <person name="Rothschild-Mancinelli K."/>
            <person name="Lyhne E.K."/>
            <person name="Kogle M.E."/>
            <person name="Barry K."/>
            <person name="Clum A."/>
            <person name="Na H."/>
            <person name="Ledsgaard L."/>
            <person name="Lin J."/>
            <person name="Lipzen A."/>
            <person name="Kuo A."/>
            <person name="Riley R."/>
            <person name="Mondo S."/>
            <person name="Labutti K."/>
            <person name="Haridas S."/>
            <person name="Pangalinan J."/>
            <person name="Salamov A.A."/>
            <person name="Simmons B.A."/>
            <person name="Magnuson J.K."/>
            <person name="Chen J."/>
            <person name="Drula E."/>
            <person name="Henrissat B."/>
            <person name="Wiebenga A."/>
            <person name="Lubbers R.J."/>
            <person name="Gomes A.C."/>
            <person name="Makela M.R."/>
            <person name="Stajich J."/>
            <person name="Grigoriev I.V."/>
            <person name="Mortensen U.H."/>
            <person name="De Vries R.P."/>
            <person name="Baker S.E."/>
            <person name="Andersen M.R."/>
        </authorList>
    </citation>
    <scope>NUCLEOTIDE SEQUENCE [LARGE SCALE GENOMIC DNA]</scope>
    <source>
        <strain evidence="2 3">CBS 123904</strain>
    </source>
</reference>
<dbReference type="SUPFAM" id="SSF88697">
    <property type="entry name" value="PUA domain-like"/>
    <property type="match status" value="1"/>
</dbReference>
<dbReference type="InterPro" id="IPR015947">
    <property type="entry name" value="PUA-like_sf"/>
</dbReference>
<evidence type="ECO:0000313" key="3">
    <source>
        <dbReference type="Proteomes" id="UP001610446"/>
    </source>
</evidence>
<evidence type="ECO:0000313" key="2">
    <source>
        <dbReference type="EMBL" id="KAL2841160.1"/>
    </source>
</evidence>
<accession>A0ABR4JMB7</accession>
<keyword evidence="3" id="KW-1185">Reference proteome</keyword>
<feature type="region of interest" description="Disordered" evidence="1">
    <location>
        <begin position="156"/>
        <end position="185"/>
    </location>
</feature>
<gene>
    <name evidence="2" type="ORF">BJY01DRAFT_257158</name>
</gene>
<dbReference type="Proteomes" id="UP001610446">
    <property type="component" value="Unassembled WGS sequence"/>
</dbReference>
<name>A0ABR4JMB7_9EURO</name>
<evidence type="ECO:0000256" key="1">
    <source>
        <dbReference type="SAM" id="MobiDB-lite"/>
    </source>
</evidence>
<organism evidence="2 3">
    <name type="scientific">Aspergillus pseudoustus</name>
    <dbReference type="NCBI Taxonomy" id="1810923"/>
    <lineage>
        <taxon>Eukaryota</taxon>
        <taxon>Fungi</taxon>
        <taxon>Dikarya</taxon>
        <taxon>Ascomycota</taxon>
        <taxon>Pezizomycotina</taxon>
        <taxon>Eurotiomycetes</taxon>
        <taxon>Eurotiomycetidae</taxon>
        <taxon>Eurotiales</taxon>
        <taxon>Aspergillaceae</taxon>
        <taxon>Aspergillus</taxon>
        <taxon>Aspergillus subgen. Nidulantes</taxon>
    </lineage>
</organism>
<sequence length="203" mass="22169">MSQPKPSSTKKPTPRTSKEDILMSIKPEHMRNIAAGTKNHEYRRYLLPSSVRRIWLYTTAPASRIEYVARISRGKTPGQVVEDGGLGNEDFNAGRKVSKFAYEILELWRLREPISLKEAVEKGFLKGAPQKYCWAPVALLEGYPLARQDLLLSREGSGPRLKAGDGDGGHDAGEEKGSGEVSTAAAVGGSKISDFFAPLAPNT</sequence>
<feature type="compositionally biased region" description="Basic and acidic residues" evidence="1">
    <location>
        <begin position="162"/>
        <end position="178"/>
    </location>
</feature>
<proteinExistence type="predicted"/>
<feature type="compositionally biased region" description="Low complexity" evidence="1">
    <location>
        <begin position="1"/>
        <end position="15"/>
    </location>
</feature>
<protein>
    <submittedName>
        <fullName evidence="2">Uncharacterized protein</fullName>
    </submittedName>
</protein>
<comment type="caution">
    <text evidence="2">The sequence shown here is derived from an EMBL/GenBank/DDBJ whole genome shotgun (WGS) entry which is preliminary data.</text>
</comment>
<dbReference type="EMBL" id="JBFXLU010000113">
    <property type="protein sequence ID" value="KAL2841160.1"/>
    <property type="molecule type" value="Genomic_DNA"/>
</dbReference>
<feature type="region of interest" description="Disordered" evidence="1">
    <location>
        <begin position="1"/>
        <end position="20"/>
    </location>
</feature>